<dbReference type="EMBL" id="BAAAEW010000047">
    <property type="protein sequence ID" value="GAA0769282.1"/>
    <property type="molecule type" value="Genomic_DNA"/>
</dbReference>
<dbReference type="Gene3D" id="2.60.40.10">
    <property type="entry name" value="Immunoglobulins"/>
    <property type="match status" value="1"/>
</dbReference>
<comment type="catalytic activity">
    <reaction evidence="5 6">
        <text>alpha-maltose 1-phosphate + [(1-&gt;4)-alpha-D-glucosyl](n) = [(1-&gt;4)-alpha-D-glucosyl](n+2) + phosphate</text>
        <dbReference type="Rhea" id="RHEA:42692"/>
        <dbReference type="Rhea" id="RHEA-COMP:9584"/>
        <dbReference type="Rhea" id="RHEA-COMP:10183"/>
        <dbReference type="ChEBI" id="CHEBI:15444"/>
        <dbReference type="ChEBI" id="CHEBI:43474"/>
        <dbReference type="ChEBI" id="CHEBI:63576"/>
        <dbReference type="EC" id="2.4.99.16"/>
    </reaction>
</comment>
<dbReference type="Pfam" id="PF21702">
    <property type="entry name" value="GLGE_C"/>
    <property type="match status" value="1"/>
</dbReference>
<feature type="binding site" evidence="6">
    <location>
        <begin position="553"/>
        <end position="554"/>
    </location>
    <ligand>
        <name>alpha-maltose 1-phosphate</name>
        <dbReference type="ChEBI" id="CHEBI:63576"/>
    </ligand>
</feature>
<dbReference type="InterPro" id="IPR026585">
    <property type="entry name" value="GlgE"/>
</dbReference>
<organism evidence="8 9">
    <name type="scientific">Ideonella azotifigens</name>
    <dbReference type="NCBI Taxonomy" id="513160"/>
    <lineage>
        <taxon>Bacteria</taxon>
        <taxon>Pseudomonadati</taxon>
        <taxon>Pseudomonadota</taxon>
        <taxon>Betaproteobacteria</taxon>
        <taxon>Burkholderiales</taxon>
        <taxon>Sphaerotilaceae</taxon>
        <taxon>Ideonella</taxon>
    </lineage>
</organism>
<feature type="binding site" evidence="6">
    <location>
        <position position="340"/>
    </location>
    <ligand>
        <name>alpha-maltose 1-phosphate</name>
        <dbReference type="ChEBI" id="CHEBI:63576"/>
    </ligand>
</feature>
<feature type="site" description="Transition state stabilizer" evidence="6">
    <location>
        <position position="498"/>
    </location>
</feature>
<evidence type="ECO:0000259" key="7">
    <source>
        <dbReference type="SMART" id="SM00642"/>
    </source>
</evidence>
<proteinExistence type="inferred from homology"/>
<comment type="function">
    <text evidence="6">Maltosyltransferase that uses maltose 1-phosphate (M1P) as the sugar donor to elongate linear or branched alpha-(1-&gt;4)-glucans. Is involved in a branched alpha-glucan biosynthetic pathway from trehalose, together with TreS, Mak and GlgB.</text>
</comment>
<evidence type="ECO:0000256" key="6">
    <source>
        <dbReference type="HAMAP-Rule" id="MF_02124"/>
    </source>
</evidence>
<dbReference type="Pfam" id="PF00128">
    <property type="entry name" value="Alpha-amylase"/>
    <property type="match status" value="1"/>
</dbReference>
<keyword evidence="9" id="KW-1185">Reference proteome</keyword>
<protein>
    <recommendedName>
        <fullName evidence="6">Alpha-1,4-glucan:maltose-1-phosphate maltosyltransferase</fullName>
        <shortName evidence="6">GMPMT</shortName>
        <ecNumber evidence="6">2.4.99.16</ecNumber>
    </recommendedName>
    <alternativeName>
        <fullName evidence="6">(1-&gt;4)-alpha-D-glucan:maltose-1-phosphate alpha-D-maltosyltransferase</fullName>
    </alternativeName>
</protein>
<evidence type="ECO:0000256" key="2">
    <source>
        <dbReference type="ARBA" id="ARBA00022676"/>
    </source>
</evidence>
<dbReference type="RefSeq" id="WP_231010137.1">
    <property type="nucleotide sequence ID" value="NZ_BAAAEW010000047.1"/>
</dbReference>
<dbReference type="SMART" id="SM00642">
    <property type="entry name" value="Aamy"/>
    <property type="match status" value="1"/>
</dbReference>
<gene>
    <name evidence="6" type="primary">glgE</name>
    <name evidence="8" type="ORF">GCM10009107_59980</name>
</gene>
<comment type="caution">
    <text evidence="8">The sequence shown here is derived from an EMBL/GenBank/DDBJ whole genome shotgun (WGS) entry which is preliminary data.</text>
</comment>
<feature type="active site" description="Proton donor" evidence="6">
    <location>
        <position position="440"/>
    </location>
</feature>
<evidence type="ECO:0000256" key="3">
    <source>
        <dbReference type="ARBA" id="ARBA00022679"/>
    </source>
</evidence>
<dbReference type="Proteomes" id="UP001500279">
    <property type="component" value="Unassembled WGS sequence"/>
</dbReference>
<dbReference type="Gene3D" id="1.20.58.80">
    <property type="entry name" value="Phosphotransferase system, lactose/cellobiose-type IIA subunit"/>
    <property type="match status" value="1"/>
</dbReference>
<keyword evidence="4 6" id="KW-0119">Carbohydrate metabolism</keyword>
<reference evidence="8 9" key="1">
    <citation type="journal article" date="2019" name="Int. J. Syst. Evol. Microbiol.">
        <title>The Global Catalogue of Microorganisms (GCM) 10K type strain sequencing project: providing services to taxonomists for standard genome sequencing and annotation.</title>
        <authorList>
            <consortium name="The Broad Institute Genomics Platform"/>
            <consortium name="The Broad Institute Genome Sequencing Center for Infectious Disease"/>
            <person name="Wu L."/>
            <person name="Ma J."/>
        </authorList>
    </citation>
    <scope>NUCLEOTIDE SEQUENCE [LARGE SCALE GENOMIC DNA]</scope>
    <source>
        <strain evidence="8 9">JCM 15503</strain>
    </source>
</reference>
<dbReference type="InterPro" id="IPR013783">
    <property type="entry name" value="Ig-like_fold"/>
</dbReference>
<dbReference type="PANTHER" id="PTHR47786">
    <property type="entry name" value="ALPHA-1,4-GLUCAN:MALTOSE-1-PHOSPHATE MALTOSYLTRANSFERASE"/>
    <property type="match status" value="1"/>
</dbReference>
<dbReference type="InterPro" id="IPR049171">
    <property type="entry name" value="GLGE_C"/>
</dbReference>
<comment type="similarity">
    <text evidence="6">Belongs to the glycosyl hydrolase 13 family. GlgE subfamily.</text>
</comment>
<dbReference type="Pfam" id="PF11896">
    <property type="entry name" value="GlgE_dom_N_S"/>
    <property type="match status" value="1"/>
</dbReference>
<dbReference type="InterPro" id="IPR006047">
    <property type="entry name" value="GH13_cat_dom"/>
</dbReference>
<comment type="subunit">
    <text evidence="1 6">Homodimer.</text>
</comment>
<evidence type="ECO:0000256" key="1">
    <source>
        <dbReference type="ARBA" id="ARBA00011738"/>
    </source>
</evidence>
<feature type="binding site" evidence="6">
    <location>
        <position position="280"/>
    </location>
    <ligand>
        <name>alpha-maltose 1-phosphate</name>
        <dbReference type="ChEBI" id="CHEBI:63576"/>
    </ligand>
</feature>
<evidence type="ECO:0000313" key="8">
    <source>
        <dbReference type="EMBL" id="GAA0769282.1"/>
    </source>
</evidence>
<evidence type="ECO:0000313" key="9">
    <source>
        <dbReference type="Proteomes" id="UP001500279"/>
    </source>
</evidence>
<dbReference type="CDD" id="cd11344">
    <property type="entry name" value="AmyAc_GlgE_like"/>
    <property type="match status" value="1"/>
</dbReference>
<evidence type="ECO:0000256" key="4">
    <source>
        <dbReference type="ARBA" id="ARBA00023277"/>
    </source>
</evidence>
<dbReference type="InterPro" id="IPR021828">
    <property type="entry name" value="GlgE_dom_N/S"/>
</dbReference>
<dbReference type="InterPro" id="IPR017853">
    <property type="entry name" value="GH"/>
</dbReference>
<feature type="binding site" evidence="6">
    <location>
        <position position="375"/>
    </location>
    <ligand>
        <name>alpha-maltose 1-phosphate</name>
        <dbReference type="ChEBI" id="CHEBI:63576"/>
    </ligand>
</feature>
<keyword evidence="2 6" id="KW-0328">Glycosyltransferase</keyword>
<dbReference type="Gene3D" id="3.20.20.80">
    <property type="entry name" value="Glycosidases"/>
    <property type="match status" value="1"/>
</dbReference>
<dbReference type="EC" id="2.4.99.16" evidence="6"/>
<dbReference type="Gene3D" id="2.60.40.1180">
    <property type="entry name" value="Golgi alpha-mannosidase II"/>
    <property type="match status" value="1"/>
</dbReference>
<dbReference type="SUPFAM" id="SSF51445">
    <property type="entry name" value="(Trans)glycosidases"/>
    <property type="match status" value="1"/>
</dbReference>
<dbReference type="PANTHER" id="PTHR47786:SF2">
    <property type="entry name" value="GLYCOSYL HYDROLASE FAMILY 13 CATALYTIC DOMAIN-CONTAINING PROTEIN"/>
    <property type="match status" value="1"/>
</dbReference>
<feature type="domain" description="Glycosyl hydrolase family 13 catalytic" evidence="7">
    <location>
        <begin position="228"/>
        <end position="578"/>
    </location>
</feature>
<feature type="active site" description="Nucleophile" evidence="6">
    <location>
        <position position="411"/>
    </location>
</feature>
<keyword evidence="3 6" id="KW-0808">Transferase</keyword>
<feature type="binding site" evidence="6">
    <location>
        <position position="412"/>
    </location>
    <ligand>
        <name>alpha-maltose 1-phosphate</name>
        <dbReference type="ChEBI" id="CHEBI:63576"/>
    </ligand>
</feature>
<dbReference type="InterPro" id="IPR013780">
    <property type="entry name" value="Glyco_hydro_b"/>
</dbReference>
<accession>A0ABN1KK65</accession>
<sequence>MPIADTGGMSDVAAETRFLAGPELPADGRVRVVIAAVQPSIDHGRFAAKCVAGEPFEVSAHVFTDGHDQVRARLQWRPERQDDGSAWREVEMSAAGNDEWTACFVPPAPGRYRYRVAAWVDALQSWRRELARRVEPEDIQAAARVGARLLADAAERAGPGPDVAPLLASAQALQAGGAAPSDPVALKALALDATLAQLADRHPDRSLQLVHPAEPLPLVADRLRARYSSWYELFPRSASPEPGRHGTFADVEARLPYIAEMGFNVLYLPPIHPIGRERRKGRNNTLQAEAGDVGSPWAIGAAEGGHLDILPALGTADDFRRLVNAAKERGIDLAMDIAFQCAPDHPWVAEHPDWFRHRPDGSVQYAENPPKKYQDIYPFDFECQDWRGLWQALKSVFEHWIAQGVTIFRVDNPHTKSFAFWEWVIAELRQARPELIFLAEAFTRPKVMHRLAKLGFTQSYTYFTWRHSRQELTDYFTELSQGPGRHYFRPNVWPNTPDILSEQLHGANRAMFSLRLVLASLLAASYGLYGPAYELLENRPAKPGSEEYLDSEKYQLRHWQLDAPDSLRNLIARLNRLRREHPALQDNAGLHFHASDNDKLLVWSKHDHARRDLMLVVLNLDPQQIQVGWVDLDLAAMQLAADRPFRVDDLLNDQHFLWQGPHNFVILDPARTPAHVFHVRPHPRNELDFKDFA</sequence>
<evidence type="ECO:0000256" key="5">
    <source>
        <dbReference type="ARBA" id="ARBA00048735"/>
    </source>
</evidence>
<name>A0ABN1KK65_9BURK</name>
<dbReference type="HAMAP" id="MF_02124">
    <property type="entry name" value="GlgE"/>
    <property type="match status" value="1"/>
</dbReference>